<dbReference type="Pfam" id="PF13584">
    <property type="entry name" value="BatD"/>
    <property type="match status" value="1"/>
</dbReference>
<reference evidence="1 2" key="1">
    <citation type="submission" date="2018-06" db="EMBL/GenBank/DDBJ databases">
        <title>Draft Genome Sequence of a Novel Marine Bacterium Related to the Verrucomicrobia.</title>
        <authorList>
            <person name="Vosseberg J."/>
            <person name="Martijn J."/>
            <person name="Ettema T.J.G."/>
        </authorList>
    </citation>
    <scope>NUCLEOTIDE SEQUENCE [LARGE SCALE GENOMIC DNA]</scope>
    <source>
        <strain evidence="1">TARA_B100001123</strain>
    </source>
</reference>
<dbReference type="EMBL" id="CP029803">
    <property type="protein sequence ID" value="AWT59858.1"/>
    <property type="molecule type" value="Genomic_DNA"/>
</dbReference>
<dbReference type="Proteomes" id="UP000247465">
    <property type="component" value="Chromosome"/>
</dbReference>
<evidence type="ECO:0000313" key="2">
    <source>
        <dbReference type="Proteomes" id="UP000247465"/>
    </source>
</evidence>
<protein>
    <recommendedName>
        <fullName evidence="3">Protein BatD</fullName>
    </recommendedName>
</protein>
<evidence type="ECO:0008006" key="3">
    <source>
        <dbReference type="Google" id="ProtNLM"/>
    </source>
</evidence>
<evidence type="ECO:0000313" key="1">
    <source>
        <dbReference type="EMBL" id="AWT59858.1"/>
    </source>
</evidence>
<name>A0A2Z4AFT8_9BACT</name>
<dbReference type="AlphaFoldDB" id="A0A2Z4AFT8"/>
<gene>
    <name evidence="1" type="ORF">DF168_01055</name>
</gene>
<proteinExistence type="predicted"/>
<organism evidence="1 2">
    <name type="scientific">Candidatus Moanibacter tarae</name>
    <dbReference type="NCBI Taxonomy" id="2200854"/>
    <lineage>
        <taxon>Bacteria</taxon>
        <taxon>Pseudomonadati</taxon>
        <taxon>Verrucomicrobiota</taxon>
        <taxon>Opitutia</taxon>
        <taxon>Puniceicoccales</taxon>
        <taxon>Puniceicoccales incertae sedis</taxon>
        <taxon>Candidatus Moanibacter</taxon>
    </lineage>
</organism>
<accession>A0A2Z4AFT8</accession>
<dbReference type="InterPro" id="IPR025738">
    <property type="entry name" value="BatD"/>
</dbReference>
<dbReference type="KEGG" id="mtar:DF168_01055"/>
<dbReference type="PANTHER" id="PTHR40940:SF2">
    <property type="entry name" value="BATD"/>
    <property type="match status" value="1"/>
</dbReference>
<sequence length="656" mass="73584">MRLLNLQCLQKCWSGSKVVKSTAGSLKPSCMALEGLLYWRMKSVSISSSIRLSLIFFLLGLLSSPVISLPAQPTVTSTINPNSIALGYTATYIVSIQAEEQPPAWLPPKVQDLEIDFIGTGQSMQISTINRNTKTIVTKKYNFRVKPKRTGRFIIPTYDLSIGRQRIMVPAAVITVNSPNGKPATNLEDLTFLELDKEERPTYVGQNLKYVLKLFVHTGLSEVRAGELLQKGDAFSQHEMAQSTNSYGARRNNLDYQVYEIPVSITPLKSGLQTLEFELTIQVALPRQRQSSSSSYFDEFFNKDFFSFGGFRERRNISVSTGPVEIAVRMLPEEGKPKSFSGAIGQFLIKQTLSPIQINAGDPLTLKVEITGNGNFDRIQPLQLEAGDQWKIYPPKSEFIAGDKMEHSGKKIFDYILIPQSIDITQSPPIHFSFFDPRTAQYVQLSHEQVALTVNPATDYIFANTSVTQTTTSNNDTLGTSKAPERNILPIQLLPGRWISSIQPTFKSSYFLSSQLIPLIIFSSIYLFRKRQIRFREDAFYARRLKTTQSMRKWLKSAKEASSKNDFVAFFAAAQRAIQESVGKHFTCSASTLTLADLELFLLGKDSNSKTVNEVRKFFEAGDAVRFFAGNQAQEQTLLDWNRALLKLIAQLSALK</sequence>
<dbReference type="PANTHER" id="PTHR40940">
    <property type="entry name" value="PROTEIN BATD-RELATED"/>
    <property type="match status" value="1"/>
</dbReference>